<accession>A0A2G9I8F0</accession>
<evidence type="ECO:0000313" key="6">
    <source>
        <dbReference type="EMBL" id="PIN26021.1"/>
    </source>
</evidence>
<dbReference type="AlphaFoldDB" id="A0A2G9I8F0"/>
<dbReference type="PROSITE" id="PS51649">
    <property type="entry name" value="NPH3"/>
    <property type="match status" value="1"/>
</dbReference>
<feature type="region of interest" description="Disordered" evidence="4">
    <location>
        <begin position="1"/>
        <end position="24"/>
    </location>
</feature>
<evidence type="ECO:0000256" key="3">
    <source>
        <dbReference type="SAM" id="Coils"/>
    </source>
</evidence>
<evidence type="ECO:0000259" key="5">
    <source>
        <dbReference type="PROSITE" id="PS51649"/>
    </source>
</evidence>
<dbReference type="OrthoDB" id="680561at2759"/>
<feature type="compositionally biased region" description="Low complexity" evidence="4">
    <location>
        <begin position="13"/>
        <end position="24"/>
    </location>
</feature>
<name>A0A2G9I8F0_9LAMI</name>
<dbReference type="InterPro" id="IPR043454">
    <property type="entry name" value="NPH3/RPT2-like"/>
</dbReference>
<dbReference type="Pfam" id="PF03000">
    <property type="entry name" value="NPH3"/>
    <property type="match status" value="1"/>
</dbReference>
<dbReference type="UniPathway" id="UPA00143"/>
<keyword evidence="7" id="KW-1185">Reference proteome</keyword>
<dbReference type="STRING" id="429701.A0A2G9I8F0"/>
<dbReference type="Proteomes" id="UP000231279">
    <property type="component" value="Unassembled WGS sequence"/>
</dbReference>
<dbReference type="EMBL" id="NKXS01000158">
    <property type="protein sequence ID" value="PIN26021.1"/>
    <property type="molecule type" value="Genomic_DNA"/>
</dbReference>
<keyword evidence="3" id="KW-0175">Coiled coil</keyword>
<feature type="domain" description="NPH3" evidence="5">
    <location>
        <begin position="22"/>
        <end position="297"/>
    </location>
</feature>
<sequence length="422" mass="47008">MQSLDFPKSTTLSPKSTPFSSQSSLDNTHILNANDFIKTLSEIQSAGVSPDLIGSIITSYATRTLPELAGDDASAAGTPLSSIKNSSESATTSWMKKRIFIETLIQILPPEKDSISCNFLLRLLRVAKMVGVEADYTSELERRVSWQLDQASLRDLMIPSFSHTCTTLLDFELVVRLVKRFLNLGEVARSGNALMKVAKIVDCFLAEAAVDADLTLPEFVELAGALPSHARYIDDGLYRAIDIYLKAHPGLSKQERKTLCNLIDSRKLSAEASLHAAQNERLPVRAVIQVLLSEQTKLSKHIDWGESLSGTRSPAALSFDGPVRCLSKREMITQQMEIKRLKEDVLRLQSQCMNMEGQIEKMLEKKKGHYFSWKKLGIQVFKPNKVGEIEGEVEGAIGLKTPKEMKARLVRGRTSNRWRESL</sequence>
<comment type="caution">
    <text evidence="6">The sequence shown here is derived from an EMBL/GenBank/DDBJ whole genome shotgun (WGS) entry which is preliminary data.</text>
</comment>
<dbReference type="PANTHER" id="PTHR32370">
    <property type="entry name" value="OS12G0117600 PROTEIN"/>
    <property type="match status" value="1"/>
</dbReference>
<keyword evidence="1" id="KW-0833">Ubl conjugation pathway</keyword>
<evidence type="ECO:0000256" key="1">
    <source>
        <dbReference type="ARBA" id="ARBA00022786"/>
    </source>
</evidence>
<proteinExistence type="inferred from homology"/>
<feature type="compositionally biased region" description="Polar residues" evidence="4">
    <location>
        <begin position="1"/>
        <end position="12"/>
    </location>
</feature>
<reference evidence="7" key="1">
    <citation type="journal article" date="2018" name="Gigascience">
        <title>Genome assembly of the Pink Ipe (Handroanthus impetiginosus, Bignoniaceae), a highly valued, ecologically keystone Neotropical timber forest tree.</title>
        <authorList>
            <person name="Silva-Junior O.B."/>
            <person name="Grattapaglia D."/>
            <person name="Novaes E."/>
            <person name="Collevatti R.G."/>
        </authorList>
    </citation>
    <scope>NUCLEOTIDE SEQUENCE [LARGE SCALE GENOMIC DNA]</scope>
    <source>
        <strain evidence="7">cv. UFG-1</strain>
    </source>
</reference>
<feature type="coiled-coil region" evidence="3">
    <location>
        <begin position="331"/>
        <end position="365"/>
    </location>
</feature>
<organism evidence="6 7">
    <name type="scientific">Handroanthus impetiginosus</name>
    <dbReference type="NCBI Taxonomy" id="429701"/>
    <lineage>
        <taxon>Eukaryota</taxon>
        <taxon>Viridiplantae</taxon>
        <taxon>Streptophyta</taxon>
        <taxon>Embryophyta</taxon>
        <taxon>Tracheophyta</taxon>
        <taxon>Spermatophyta</taxon>
        <taxon>Magnoliopsida</taxon>
        <taxon>eudicotyledons</taxon>
        <taxon>Gunneridae</taxon>
        <taxon>Pentapetalae</taxon>
        <taxon>asterids</taxon>
        <taxon>lamiids</taxon>
        <taxon>Lamiales</taxon>
        <taxon>Bignoniaceae</taxon>
        <taxon>Crescentiina</taxon>
        <taxon>Tabebuia alliance</taxon>
        <taxon>Handroanthus</taxon>
    </lineage>
</organism>
<evidence type="ECO:0000313" key="7">
    <source>
        <dbReference type="Proteomes" id="UP000231279"/>
    </source>
</evidence>
<gene>
    <name evidence="6" type="ORF">CDL12_01243</name>
</gene>
<dbReference type="GO" id="GO:0016567">
    <property type="term" value="P:protein ubiquitination"/>
    <property type="evidence" value="ECO:0007669"/>
    <property type="project" value="UniProtKB-UniPathway"/>
</dbReference>
<comment type="similarity">
    <text evidence="2">Belongs to the NPH3 family.</text>
</comment>
<protein>
    <recommendedName>
        <fullName evidence="5">NPH3 domain-containing protein</fullName>
    </recommendedName>
</protein>
<evidence type="ECO:0000256" key="2">
    <source>
        <dbReference type="PROSITE-ProRule" id="PRU00982"/>
    </source>
</evidence>
<evidence type="ECO:0000256" key="4">
    <source>
        <dbReference type="SAM" id="MobiDB-lite"/>
    </source>
</evidence>
<dbReference type="InterPro" id="IPR027356">
    <property type="entry name" value="NPH3_dom"/>
</dbReference>